<dbReference type="EMBL" id="CP100355">
    <property type="protein sequence ID" value="UTF55535.1"/>
    <property type="molecule type" value="Genomic_DNA"/>
</dbReference>
<dbReference type="GO" id="GO:0016301">
    <property type="term" value="F:kinase activity"/>
    <property type="evidence" value="ECO:0007669"/>
    <property type="project" value="UniProtKB-UniRule"/>
</dbReference>
<accession>A0A9E7NEH8</accession>
<evidence type="ECO:0000313" key="9">
    <source>
        <dbReference type="Proteomes" id="UP001056855"/>
    </source>
</evidence>
<dbReference type="PIRSF" id="PIRSF006533">
    <property type="entry name" value="UCP006533"/>
    <property type="match status" value="1"/>
</dbReference>
<feature type="binding site" evidence="6">
    <location>
        <position position="59"/>
    </location>
    <ligand>
        <name>GTP</name>
        <dbReference type="ChEBI" id="CHEBI:37565"/>
    </ligand>
</feature>
<dbReference type="Proteomes" id="UP001056855">
    <property type="component" value="Chromosome"/>
</dbReference>
<comment type="similarity">
    <text evidence="6">Belongs to the GTP-dependent DPCK family.</text>
</comment>
<comment type="caution">
    <text evidence="6">Lacks conserved residue(s) required for the propagation of feature annotation.</text>
</comment>
<dbReference type="AlphaFoldDB" id="A0A9E7NEH8"/>
<dbReference type="EC" id="2.7.1.237" evidence="6"/>
<evidence type="ECO:0000313" key="8">
    <source>
        <dbReference type="EMBL" id="UTF55535.1"/>
    </source>
</evidence>
<gene>
    <name evidence="8" type="ORF">NGM29_00215</name>
</gene>
<proteinExistence type="inferred from homology"/>
<feature type="region of interest" description="Disordered" evidence="7">
    <location>
        <begin position="1"/>
        <end position="37"/>
    </location>
</feature>
<keyword evidence="4 6" id="KW-0173">Coenzyme A biosynthesis</keyword>
<feature type="binding site" evidence="6">
    <location>
        <position position="139"/>
    </location>
    <ligand>
        <name>GTP</name>
        <dbReference type="ChEBI" id="CHEBI:37565"/>
    </ligand>
</feature>
<protein>
    <recommendedName>
        <fullName evidence="6">GTP-dependent dephospho-CoA kinase</fullName>
        <ecNumber evidence="6">2.7.1.237</ecNumber>
    </recommendedName>
    <alternativeName>
        <fullName evidence="6">Dephospho-coenzyme A kinase</fullName>
        <shortName evidence="6">DPCK</shortName>
    </alternativeName>
</protein>
<sequence>MDGDVDSDDDGDGNDNQPLLSLPNSLRHELKDPMGPVETDPGILLEAVDGPLIAVGDVVTYHLLEAGRAPDVALIDGYTKRETVDAEVERVVNDERPEGDHTTLEVANPPAVLTRPLLEALVEGLERPESVTIVVDGEEDLAVLPALLAAPEGASIVYGQPDVGMVHVTVDAETRASARGLLERFDGDVDRALALLEG</sequence>
<keyword evidence="3 6" id="KW-0418">Kinase</keyword>
<comment type="function">
    <text evidence="6">Catalyzes the GTP-dependent phosphorylation of the 3'-hydroxyl group of dephosphocoenzyme A to form coenzyme A (CoA).</text>
</comment>
<evidence type="ECO:0000256" key="1">
    <source>
        <dbReference type="ARBA" id="ARBA00022679"/>
    </source>
</evidence>
<dbReference type="GO" id="GO:0015937">
    <property type="term" value="P:coenzyme A biosynthetic process"/>
    <property type="evidence" value="ECO:0007669"/>
    <property type="project" value="UniProtKB-UniRule"/>
</dbReference>
<keyword evidence="9" id="KW-1185">Reference proteome</keyword>
<comment type="pathway">
    <text evidence="6">Cofactor biosynthesis; coenzyme A biosynthesis.</text>
</comment>
<reference evidence="8" key="1">
    <citation type="submission" date="2022-06" db="EMBL/GenBank/DDBJ databases">
        <title>Diverse halophilic archaea isolated from saline environments.</title>
        <authorList>
            <person name="Cui H.-L."/>
        </authorList>
    </citation>
    <scope>NUCLEOTIDE SEQUENCE</scope>
    <source>
        <strain evidence="8">WLHS1</strain>
    </source>
</reference>
<feature type="binding site" evidence="6">
    <location>
        <position position="58"/>
    </location>
    <ligand>
        <name>GTP</name>
        <dbReference type="ChEBI" id="CHEBI:37565"/>
    </ligand>
</feature>
<name>A0A9E7NEH8_9EURY</name>
<organism evidence="8 9">
    <name type="scientific">Natronosalvus rutilus</name>
    <dbReference type="NCBI Taxonomy" id="2953753"/>
    <lineage>
        <taxon>Archaea</taxon>
        <taxon>Methanobacteriati</taxon>
        <taxon>Methanobacteriota</taxon>
        <taxon>Stenosarchaea group</taxon>
        <taxon>Halobacteria</taxon>
        <taxon>Halobacteriales</taxon>
        <taxon>Natrialbaceae</taxon>
        <taxon>Natronosalvus</taxon>
    </lineage>
</organism>
<evidence type="ECO:0000256" key="7">
    <source>
        <dbReference type="SAM" id="MobiDB-lite"/>
    </source>
</evidence>
<comment type="catalytic activity">
    <reaction evidence="6">
        <text>3'-dephospho-CoA + GTP = GDP + CoA + H(+)</text>
        <dbReference type="Rhea" id="RHEA:61156"/>
        <dbReference type="ChEBI" id="CHEBI:15378"/>
        <dbReference type="ChEBI" id="CHEBI:37565"/>
        <dbReference type="ChEBI" id="CHEBI:57287"/>
        <dbReference type="ChEBI" id="CHEBI:57328"/>
        <dbReference type="ChEBI" id="CHEBI:58189"/>
        <dbReference type="EC" id="2.7.1.237"/>
    </reaction>
</comment>
<evidence type="ECO:0000256" key="4">
    <source>
        <dbReference type="ARBA" id="ARBA00022993"/>
    </source>
</evidence>
<feature type="binding site" evidence="6">
    <location>
        <position position="76"/>
    </location>
    <ligand>
        <name>GTP</name>
        <dbReference type="ChEBI" id="CHEBI:37565"/>
    </ligand>
</feature>
<evidence type="ECO:0000256" key="5">
    <source>
        <dbReference type="ARBA" id="ARBA00023134"/>
    </source>
</evidence>
<feature type="compositionally biased region" description="Acidic residues" evidence="7">
    <location>
        <begin position="1"/>
        <end position="13"/>
    </location>
</feature>
<dbReference type="HAMAP" id="MF_00590">
    <property type="entry name" value="Dephospho_CoA_kinase_GTP_dep"/>
    <property type="match status" value="1"/>
</dbReference>
<keyword evidence="1 6" id="KW-0808">Transferase</keyword>
<evidence type="ECO:0000256" key="3">
    <source>
        <dbReference type="ARBA" id="ARBA00022777"/>
    </source>
</evidence>
<dbReference type="GO" id="GO:0005525">
    <property type="term" value="F:GTP binding"/>
    <property type="evidence" value="ECO:0007669"/>
    <property type="project" value="UniProtKB-UniRule"/>
</dbReference>
<evidence type="ECO:0000256" key="2">
    <source>
        <dbReference type="ARBA" id="ARBA00022741"/>
    </source>
</evidence>
<dbReference type="Pfam" id="PF04019">
    <property type="entry name" value="DUF359"/>
    <property type="match status" value="1"/>
</dbReference>
<evidence type="ECO:0000256" key="6">
    <source>
        <dbReference type="HAMAP-Rule" id="MF_00590"/>
    </source>
</evidence>
<dbReference type="PANTHER" id="PTHR40732">
    <property type="entry name" value="UPF0218 PROTEIN TK1697"/>
    <property type="match status" value="1"/>
</dbReference>
<feature type="binding site" evidence="6">
    <location>
        <position position="57"/>
    </location>
    <ligand>
        <name>GTP</name>
        <dbReference type="ChEBI" id="CHEBI:37565"/>
    </ligand>
</feature>
<dbReference type="KEGG" id="sawl:NGM29_00215"/>
<feature type="binding site" evidence="6">
    <location>
        <position position="162"/>
    </location>
    <ligand>
        <name>GTP</name>
        <dbReference type="ChEBI" id="CHEBI:37565"/>
    </ligand>
</feature>
<keyword evidence="2 6" id="KW-0547">Nucleotide-binding</keyword>
<dbReference type="InterPro" id="IPR007164">
    <property type="entry name" value="GTP-dep_dephospho-CoA_kin"/>
</dbReference>
<keyword evidence="5 6" id="KW-0342">GTP-binding</keyword>
<dbReference type="PANTHER" id="PTHR40732:SF1">
    <property type="entry name" value="GTP-DEPENDENT DEPHOSPHO-COA KINASE"/>
    <property type="match status" value="1"/>
</dbReference>